<reference evidence="2" key="1">
    <citation type="journal article" date="2022" name="Mol. Ecol. Resour.">
        <title>The genomes of chicory, endive, great burdock and yacon provide insights into Asteraceae palaeo-polyploidization history and plant inulin production.</title>
        <authorList>
            <person name="Fan W."/>
            <person name="Wang S."/>
            <person name="Wang H."/>
            <person name="Wang A."/>
            <person name="Jiang F."/>
            <person name="Liu H."/>
            <person name="Zhao H."/>
            <person name="Xu D."/>
            <person name="Zhang Y."/>
        </authorList>
    </citation>
    <scope>NUCLEOTIDE SEQUENCE [LARGE SCALE GENOMIC DNA]</scope>
    <source>
        <strain evidence="2">cv. Yunnan</strain>
    </source>
</reference>
<comment type="caution">
    <text evidence="1">The sequence shown here is derived from an EMBL/GenBank/DDBJ whole genome shotgun (WGS) entry which is preliminary data.</text>
</comment>
<dbReference type="EMBL" id="CM042044">
    <property type="protein sequence ID" value="KAI3688343.1"/>
    <property type="molecule type" value="Genomic_DNA"/>
</dbReference>
<accession>A0ACB8YST2</accession>
<protein>
    <submittedName>
        <fullName evidence="1">Uncharacterized protein</fullName>
    </submittedName>
</protein>
<sequence>MFRTQVALGKGYEVFRFSADDELLGEPHIVKTDVTVSCFLISMSINEKKKNKLDVTYAIINIVEVALFKATPKGSYDAVRVDSSHPINYSDSNQYLNPYFPIKQNPPFFKKPKPSQTFVAAEPPSLRHLIFQDSPSYHRRITVDMAAVPPADDAAGLLKNLSLDPQTKSFEIPDPVKKPSVDTGNGQIPPSKKAVTPLITDLKDLALAYYPSGYPSTAYYYGGYDGTTNFWDDGVDLGHGLYGYGYGYGYAPYGTYSPAGSPVAHDGQLYGAQHYQYPTPFFQSPTPTSGPHTATPSPPKGEATTPAIADQLPLATDTTKGNGVGSVPVKPAPYQKSGFNANGSYGVGGQNGYPDLRFGYNGGYSTTQNHLKGPNSASMYPNKLYGQYGNTYRSGYCYGTNGYGLQNNGRGWLSVDNKFNPRVRGNGFFGYNNENNDGLNELNRGPRARTTNNQKSVTPVAITVKGQDITLSPADSIKNESKEVNVTPDREQYNRIEFPETYADAKFFIIKSYSEDDVHKSIKYNVWASTQNGNKKLDAAYREAQQKSDGCPVFLFFSVNTSGQFVGVAEMAGHVDFNKSLEYWQQDKWIGCFPVKWHIVKDIPNSLLKDIILEYNENKPVTNSRDTQEVRLVEGLQMIKVFKEHSSKQCILDDFEFYEERQKKIQQKKAKQQEFQKRSLEGKLVTDKKIKEGIEGEVVKSDDVSDLVNEVKLVDNVQDDVSKPAEMNVVVNEVANAC</sequence>
<keyword evidence="2" id="KW-1185">Reference proteome</keyword>
<reference evidence="1 2" key="2">
    <citation type="journal article" date="2022" name="Mol. Ecol. Resour.">
        <title>The genomes of chicory, endive, great burdock and yacon provide insights into Asteraceae paleo-polyploidization history and plant inulin production.</title>
        <authorList>
            <person name="Fan W."/>
            <person name="Wang S."/>
            <person name="Wang H."/>
            <person name="Wang A."/>
            <person name="Jiang F."/>
            <person name="Liu H."/>
            <person name="Zhao H."/>
            <person name="Xu D."/>
            <person name="Zhang Y."/>
        </authorList>
    </citation>
    <scope>NUCLEOTIDE SEQUENCE [LARGE SCALE GENOMIC DNA]</scope>
    <source>
        <strain evidence="2">cv. Yunnan</strain>
        <tissue evidence="1">Leaves</tissue>
    </source>
</reference>
<proteinExistence type="predicted"/>
<gene>
    <name evidence="1" type="ORF">L1987_82055</name>
</gene>
<organism evidence="1 2">
    <name type="scientific">Smallanthus sonchifolius</name>
    <dbReference type="NCBI Taxonomy" id="185202"/>
    <lineage>
        <taxon>Eukaryota</taxon>
        <taxon>Viridiplantae</taxon>
        <taxon>Streptophyta</taxon>
        <taxon>Embryophyta</taxon>
        <taxon>Tracheophyta</taxon>
        <taxon>Spermatophyta</taxon>
        <taxon>Magnoliopsida</taxon>
        <taxon>eudicotyledons</taxon>
        <taxon>Gunneridae</taxon>
        <taxon>Pentapetalae</taxon>
        <taxon>asterids</taxon>
        <taxon>campanulids</taxon>
        <taxon>Asterales</taxon>
        <taxon>Asteraceae</taxon>
        <taxon>Asteroideae</taxon>
        <taxon>Heliantheae alliance</taxon>
        <taxon>Millerieae</taxon>
        <taxon>Smallanthus</taxon>
    </lineage>
</organism>
<dbReference type="Proteomes" id="UP001056120">
    <property type="component" value="Linkage Group LG27"/>
</dbReference>
<name>A0ACB8YST2_9ASTR</name>
<evidence type="ECO:0000313" key="1">
    <source>
        <dbReference type="EMBL" id="KAI3688343.1"/>
    </source>
</evidence>
<evidence type="ECO:0000313" key="2">
    <source>
        <dbReference type="Proteomes" id="UP001056120"/>
    </source>
</evidence>